<evidence type="ECO:0000259" key="1">
    <source>
        <dbReference type="Pfam" id="PF13976"/>
    </source>
</evidence>
<feature type="domain" description="GAG-pre-integrase" evidence="1">
    <location>
        <begin position="130"/>
        <end position="195"/>
    </location>
</feature>
<accession>A0A392PV48</accession>
<evidence type="ECO:0000313" key="3">
    <source>
        <dbReference type="EMBL" id="MCI15552.1"/>
    </source>
</evidence>
<dbReference type="EMBL" id="LXQA010096949">
    <property type="protein sequence ID" value="MCI15552.1"/>
    <property type="molecule type" value="Genomic_DNA"/>
</dbReference>
<reference evidence="3 4" key="1">
    <citation type="journal article" date="2018" name="Front. Plant Sci.">
        <title>Red Clover (Trifolium pratense) and Zigzag Clover (T. medium) - A Picture of Genomic Similarities and Differences.</title>
        <authorList>
            <person name="Dluhosova J."/>
            <person name="Istvanek J."/>
            <person name="Nedelnik J."/>
            <person name="Repkova J."/>
        </authorList>
    </citation>
    <scope>NUCLEOTIDE SEQUENCE [LARGE SCALE GENOMIC DNA]</scope>
    <source>
        <strain evidence="4">cv. 10/8</strain>
        <tissue evidence="3">Leaf</tissue>
    </source>
</reference>
<dbReference type="Pfam" id="PF13976">
    <property type="entry name" value="gag_pre-integrs"/>
    <property type="match status" value="1"/>
</dbReference>
<dbReference type="Proteomes" id="UP000265520">
    <property type="component" value="Unassembled WGS sequence"/>
</dbReference>
<dbReference type="Pfam" id="PF22936">
    <property type="entry name" value="Pol_BBD"/>
    <property type="match status" value="1"/>
</dbReference>
<feature type="domain" description="Retrovirus-related Pol polyprotein from transposon TNT 1-94-like beta-barrel" evidence="2">
    <location>
        <begin position="21"/>
        <end position="97"/>
    </location>
</feature>
<evidence type="ECO:0000313" key="4">
    <source>
        <dbReference type="Proteomes" id="UP000265520"/>
    </source>
</evidence>
<organism evidence="3 4">
    <name type="scientific">Trifolium medium</name>
    <dbReference type="NCBI Taxonomy" id="97028"/>
    <lineage>
        <taxon>Eukaryota</taxon>
        <taxon>Viridiplantae</taxon>
        <taxon>Streptophyta</taxon>
        <taxon>Embryophyta</taxon>
        <taxon>Tracheophyta</taxon>
        <taxon>Spermatophyta</taxon>
        <taxon>Magnoliopsida</taxon>
        <taxon>eudicotyledons</taxon>
        <taxon>Gunneridae</taxon>
        <taxon>Pentapetalae</taxon>
        <taxon>rosids</taxon>
        <taxon>fabids</taxon>
        <taxon>Fabales</taxon>
        <taxon>Fabaceae</taxon>
        <taxon>Papilionoideae</taxon>
        <taxon>50 kb inversion clade</taxon>
        <taxon>NPAAA clade</taxon>
        <taxon>Hologalegina</taxon>
        <taxon>IRL clade</taxon>
        <taxon>Trifolieae</taxon>
        <taxon>Trifolium</taxon>
    </lineage>
</organism>
<keyword evidence="4" id="KW-1185">Reference proteome</keyword>
<comment type="caution">
    <text evidence="3">The sequence shown here is derived from an EMBL/GenBank/DDBJ whole genome shotgun (WGS) entry which is preliminary data.</text>
</comment>
<dbReference type="InterPro" id="IPR054722">
    <property type="entry name" value="PolX-like_BBD"/>
</dbReference>
<name>A0A392PV48_9FABA</name>
<dbReference type="AlphaFoldDB" id="A0A392PV48"/>
<protein>
    <submittedName>
        <fullName evidence="3">Uncharacterized protein</fullName>
    </submittedName>
</protein>
<evidence type="ECO:0000259" key="2">
    <source>
        <dbReference type="Pfam" id="PF22936"/>
    </source>
</evidence>
<sequence length="214" mass="24451">EEETLLMARTDYSNVTKEEAWYLDSGCSNHMVGNQEWFFDFDPTYRDSVRLGNDARMSVMGKGNVKLLINGKTHVVTNVYYLPGLNTNLLSVGQLQEGTDVGLLFKNNACKLYHDHKGLIFTTSMSHNRMFMFKASVILSMCLQVSSQEKAQLWHNRYGHLSVKGLKLLKKLDMVKGLPEIEDMEDKCSDCLTGKLLEQNWFDPSSEVLMITMY</sequence>
<feature type="non-terminal residue" evidence="3">
    <location>
        <position position="1"/>
    </location>
</feature>
<dbReference type="InterPro" id="IPR025724">
    <property type="entry name" value="GAG-pre-integrase_dom"/>
</dbReference>
<proteinExistence type="predicted"/>